<dbReference type="Proteomes" id="UP001324384">
    <property type="component" value="Plasmid unnamed02"/>
</dbReference>
<dbReference type="PRINTS" id="PR01217">
    <property type="entry name" value="PRICHEXTENSN"/>
</dbReference>
<accession>A0ABZ0X0K9</accession>
<dbReference type="EMBL" id="CP139963">
    <property type="protein sequence ID" value="WQE05021.1"/>
    <property type="molecule type" value="Genomic_DNA"/>
</dbReference>
<dbReference type="InterPro" id="IPR005053">
    <property type="entry name" value="MobA_MobL"/>
</dbReference>
<name>A0ABZ0X0K9_9GAMM</name>
<dbReference type="RefSeq" id="WP_327037570.1">
    <property type="nucleotide sequence ID" value="NZ_CP139963.1"/>
</dbReference>
<evidence type="ECO:0000259" key="3">
    <source>
        <dbReference type="Pfam" id="PF03389"/>
    </source>
</evidence>
<keyword evidence="5" id="KW-1185">Reference proteome</keyword>
<geneLocation type="plasmid" evidence="4 5">
    <name>unnamed02</name>
</geneLocation>
<dbReference type="Gene3D" id="3.30.930.30">
    <property type="match status" value="1"/>
</dbReference>
<evidence type="ECO:0000313" key="4">
    <source>
        <dbReference type="EMBL" id="WQE05021.1"/>
    </source>
</evidence>
<reference evidence="4 5" key="1">
    <citation type="submission" date="2023-12" db="EMBL/GenBank/DDBJ databases">
        <title>Genome sequencing and assembly of bacterial species from a model synthetic community.</title>
        <authorList>
            <person name="Hogle S.L."/>
        </authorList>
    </citation>
    <scope>NUCLEOTIDE SEQUENCE [LARGE SCALE GENOMIC DNA]</scope>
    <source>
        <strain evidence="4 5">HAMBI_2792</strain>
        <plasmid evidence="4 5">unnamed02</plasmid>
    </source>
</reference>
<protein>
    <submittedName>
        <fullName evidence="4">MobA/MobL family protein</fullName>
    </submittedName>
</protein>
<dbReference type="PANTHER" id="PTHR48148:SF3">
    <property type="entry name" value="KERATINOCYTE PROLINE-RICH PROTEIN"/>
    <property type="match status" value="1"/>
</dbReference>
<gene>
    <name evidence="4" type="ORF">U0021_09910</name>
</gene>
<organism evidence="4 5">
    <name type="scientific">Moraxella canis</name>
    <dbReference type="NCBI Taxonomy" id="90239"/>
    <lineage>
        <taxon>Bacteria</taxon>
        <taxon>Pseudomonadati</taxon>
        <taxon>Pseudomonadota</taxon>
        <taxon>Gammaproteobacteria</taxon>
        <taxon>Moraxellales</taxon>
        <taxon>Moraxellaceae</taxon>
        <taxon>Moraxella</taxon>
    </lineage>
</organism>
<feature type="domain" description="MobA/MobL protein" evidence="3">
    <location>
        <begin position="25"/>
        <end position="213"/>
    </location>
</feature>
<evidence type="ECO:0000256" key="2">
    <source>
        <dbReference type="ARBA" id="ARBA00022971"/>
    </source>
</evidence>
<dbReference type="PANTHER" id="PTHR48148">
    <property type="entry name" value="KERATINOCYTE PROLINE-RICH PROTEIN"/>
    <property type="match status" value="1"/>
</dbReference>
<comment type="similarity">
    <text evidence="1">Belongs to the MobA/MobL family.</text>
</comment>
<keyword evidence="4" id="KW-0614">Plasmid</keyword>
<proteinExistence type="inferred from homology"/>
<dbReference type="Pfam" id="PF03389">
    <property type="entry name" value="MobA_MobL"/>
    <property type="match status" value="1"/>
</dbReference>
<keyword evidence="2" id="KW-0184">Conjugation</keyword>
<sequence>MISRFSVFIGAKGKASAHFNYITASEKYDKKTGVVLTSYGNMPNWAEKEPKKFWQASDEYERANGQVYKEHVLSLPRELSLEQQKVVVEHWISKELSDNHPFSYAIHHAIANDGGLQPHAHLMFSERKLDGIERDEKQFFKRANKKNPEKGGALKANTGLSPKQMKQNLLAQRQRWGEHLQEHLREFGFEQLADKVDMRNWRERELSEPPVNKTMSQIQLEKKLDALLEQHPYYIEPTPAPAPIKTAPAPIEPTPTPAPAAAASADLVNMIDFEQHPYYIEPTPAPAPIEPTPTPAPAAAASADLVNMIDFEQHPYYIEPTPAPAPIEPTPTPAPAAAASADLVNMIDFEQHPYYIEPTPAPAPIEPTPTPAPAAAASADLVNMIDFEQHPYYIEPTPAPAPIKAKTVKLPVTATIKDNVLQAVIGDYRNTEHFALDASLRAGFIEIDLDTMQLVKETITKDYSVSKSKRGEFIQNLQNHATAFLNINDEYIQAMQSVFGDYKLPADFRDEIDNAFEYINKSKHIDLDAYYTVNEISDDVSISKAQTIQSTNNYEYHP</sequence>
<evidence type="ECO:0000313" key="5">
    <source>
        <dbReference type="Proteomes" id="UP001324384"/>
    </source>
</evidence>
<evidence type="ECO:0000256" key="1">
    <source>
        <dbReference type="ARBA" id="ARBA00010873"/>
    </source>
</evidence>